<gene>
    <name evidence="7" type="ORF">HF519_09370</name>
</gene>
<dbReference type="Proteomes" id="UP000586918">
    <property type="component" value="Unassembled WGS sequence"/>
</dbReference>
<dbReference type="PANTHER" id="PTHR32308:SF0">
    <property type="entry name" value="HPCH_HPAI ALDOLASE_CITRATE LYASE DOMAIN-CONTAINING PROTEIN"/>
    <property type="match status" value="1"/>
</dbReference>
<comment type="cofactor">
    <cofactor evidence="1">
        <name>Mg(2+)</name>
        <dbReference type="ChEBI" id="CHEBI:18420"/>
    </cofactor>
</comment>
<dbReference type="Pfam" id="PF03328">
    <property type="entry name" value="HpcH_HpaI"/>
    <property type="match status" value="1"/>
</dbReference>
<evidence type="ECO:0000256" key="3">
    <source>
        <dbReference type="ARBA" id="ARBA00022842"/>
    </source>
</evidence>
<keyword evidence="3 5" id="KW-0460">Magnesium</keyword>
<feature type="binding site" evidence="4">
    <location>
        <position position="124"/>
    </location>
    <ligand>
        <name>substrate</name>
    </ligand>
</feature>
<comment type="caution">
    <text evidence="7">The sequence shown here is derived from an EMBL/GenBank/DDBJ whole genome shotgun (WGS) entry which is preliminary data.</text>
</comment>
<feature type="domain" description="HpcH/HpaI aldolase/citrate lyase" evidence="6">
    <location>
        <begin position="5"/>
        <end position="221"/>
    </location>
</feature>
<protein>
    <submittedName>
        <fullName evidence="7">CoA ester lyase</fullName>
    </submittedName>
</protein>
<keyword evidence="8" id="KW-1185">Reference proteome</keyword>
<name>A0A848DGU1_9PSEU</name>
<evidence type="ECO:0000256" key="5">
    <source>
        <dbReference type="PIRSR" id="PIRSR015582-2"/>
    </source>
</evidence>
<dbReference type="InterPro" id="IPR040442">
    <property type="entry name" value="Pyrv_kinase-like_dom_sf"/>
</dbReference>
<dbReference type="InterPro" id="IPR005000">
    <property type="entry name" value="Aldolase/citrate-lyase_domain"/>
</dbReference>
<sequence length="281" mass="28780">MGALRSLLFVPGGRADMIAKVGRPGPDGVVLDLEDAVAAGDKGSARRTVVEALAGLEVPASTLVLVRVNVPDSPWFADDVAAVAGTRADGVVLPKLERSGQLAELRALFADHGRPDAVVVAGLETALGVADSRELLAAGAAMGVVAAYFGAEDYIADLGGRRTAEGAEVLYARSQVALAARLAGVIALDQVVVAVHDDDAFLADAERARALGYPGKLCLHPKQVALAHRVFTPSAEEVAHARAVLAAATGGVGLLDGEMIDDVHVRMARAVLVRAGQPGSP</sequence>
<dbReference type="PIRSF" id="PIRSF015582">
    <property type="entry name" value="Cit_lyase_B"/>
    <property type="match status" value="1"/>
</dbReference>
<evidence type="ECO:0000313" key="8">
    <source>
        <dbReference type="Proteomes" id="UP000586918"/>
    </source>
</evidence>
<dbReference type="EMBL" id="JAAXKZ010000024">
    <property type="protein sequence ID" value="NMH91786.1"/>
    <property type="molecule type" value="Genomic_DNA"/>
</dbReference>
<keyword evidence="7" id="KW-0456">Lyase</keyword>
<dbReference type="SUPFAM" id="SSF51621">
    <property type="entry name" value="Phosphoenolpyruvate/pyruvate domain"/>
    <property type="match status" value="1"/>
</dbReference>
<dbReference type="Gene3D" id="3.20.20.60">
    <property type="entry name" value="Phosphoenolpyruvate-binding domains"/>
    <property type="match status" value="1"/>
</dbReference>
<dbReference type="GO" id="GO:0006107">
    <property type="term" value="P:oxaloacetate metabolic process"/>
    <property type="evidence" value="ECO:0007669"/>
    <property type="project" value="TreeGrafter"/>
</dbReference>
<dbReference type="InterPro" id="IPR015813">
    <property type="entry name" value="Pyrv/PenolPyrv_kinase-like_dom"/>
</dbReference>
<evidence type="ECO:0000313" key="7">
    <source>
        <dbReference type="EMBL" id="NMH91786.1"/>
    </source>
</evidence>
<feature type="binding site" evidence="4">
    <location>
        <position position="67"/>
    </location>
    <ligand>
        <name>substrate</name>
    </ligand>
</feature>
<reference evidence="7 8" key="1">
    <citation type="submission" date="2020-04" db="EMBL/GenBank/DDBJ databases">
        <authorList>
            <person name="Klaysubun C."/>
            <person name="Duangmal K."/>
            <person name="Lipun K."/>
        </authorList>
    </citation>
    <scope>NUCLEOTIDE SEQUENCE [LARGE SCALE GENOMIC DNA]</scope>
    <source>
        <strain evidence="7 8">DSM 45300</strain>
    </source>
</reference>
<evidence type="ECO:0000256" key="2">
    <source>
        <dbReference type="ARBA" id="ARBA00022723"/>
    </source>
</evidence>
<dbReference type="InterPro" id="IPR011206">
    <property type="entry name" value="Citrate_lyase_beta/mcl1/mcl2"/>
</dbReference>
<feature type="binding site" evidence="5">
    <location>
        <position position="153"/>
    </location>
    <ligand>
        <name>Mg(2+)</name>
        <dbReference type="ChEBI" id="CHEBI:18420"/>
    </ligand>
</feature>
<dbReference type="AlphaFoldDB" id="A0A848DGU1"/>
<keyword evidence="2 5" id="KW-0479">Metal-binding</keyword>
<proteinExistence type="predicted"/>
<dbReference type="GO" id="GO:0016829">
    <property type="term" value="F:lyase activity"/>
    <property type="evidence" value="ECO:0007669"/>
    <property type="project" value="UniProtKB-KW"/>
</dbReference>
<evidence type="ECO:0000256" key="1">
    <source>
        <dbReference type="ARBA" id="ARBA00001946"/>
    </source>
</evidence>
<organism evidence="7 8">
    <name type="scientific">Pseudonocardia bannensis</name>
    <dbReference type="NCBI Taxonomy" id="630973"/>
    <lineage>
        <taxon>Bacteria</taxon>
        <taxon>Bacillati</taxon>
        <taxon>Actinomycetota</taxon>
        <taxon>Actinomycetes</taxon>
        <taxon>Pseudonocardiales</taxon>
        <taxon>Pseudonocardiaceae</taxon>
        <taxon>Pseudonocardia</taxon>
    </lineage>
</organism>
<evidence type="ECO:0000259" key="6">
    <source>
        <dbReference type="Pfam" id="PF03328"/>
    </source>
</evidence>
<evidence type="ECO:0000256" key="4">
    <source>
        <dbReference type="PIRSR" id="PIRSR015582-1"/>
    </source>
</evidence>
<dbReference type="GO" id="GO:0000287">
    <property type="term" value="F:magnesium ion binding"/>
    <property type="evidence" value="ECO:0007669"/>
    <property type="project" value="TreeGrafter"/>
</dbReference>
<feature type="binding site" evidence="5">
    <location>
        <position position="124"/>
    </location>
    <ligand>
        <name>Mg(2+)</name>
        <dbReference type="ChEBI" id="CHEBI:18420"/>
    </ligand>
</feature>
<dbReference type="PANTHER" id="PTHR32308">
    <property type="entry name" value="LYASE BETA SUBUNIT, PUTATIVE (AFU_ORTHOLOGUE AFUA_4G13030)-RELATED"/>
    <property type="match status" value="1"/>
</dbReference>
<accession>A0A848DGU1</accession>